<dbReference type="AlphaFoldDB" id="A0A7X2XTK8"/>
<comment type="caution">
    <text evidence="3">The sequence shown here is derived from an EMBL/GenBank/DDBJ whole genome shotgun (WGS) entry which is preliminary data.</text>
</comment>
<evidence type="ECO:0000313" key="4">
    <source>
        <dbReference type="Proteomes" id="UP000466388"/>
    </source>
</evidence>
<gene>
    <name evidence="3" type="ORF">GM612_02005</name>
</gene>
<evidence type="ECO:0000313" key="3">
    <source>
        <dbReference type="EMBL" id="MTV81428.1"/>
    </source>
</evidence>
<dbReference type="InterPro" id="IPR005531">
    <property type="entry name" value="Asp23"/>
</dbReference>
<protein>
    <recommendedName>
        <fullName evidence="2">Stress response regulator gls24 homolog</fullName>
    </recommendedName>
</protein>
<accession>A0A7X2XTK8</accession>
<evidence type="ECO:0000256" key="1">
    <source>
        <dbReference type="ARBA" id="ARBA00005721"/>
    </source>
</evidence>
<dbReference type="PANTHER" id="PTHR34297">
    <property type="entry name" value="HYPOTHETICAL CYTOSOLIC PROTEIN-RELATED"/>
    <property type="match status" value="1"/>
</dbReference>
<comment type="similarity">
    <text evidence="1">Belongs to the asp23 family.</text>
</comment>
<keyword evidence="4" id="KW-1185">Reference proteome</keyword>
<organism evidence="3 4">
    <name type="scientific">Secundilactobacillus folii</name>
    <dbReference type="NCBI Taxonomy" id="2678357"/>
    <lineage>
        <taxon>Bacteria</taxon>
        <taxon>Bacillati</taxon>
        <taxon>Bacillota</taxon>
        <taxon>Bacilli</taxon>
        <taxon>Lactobacillales</taxon>
        <taxon>Lactobacillaceae</taxon>
        <taxon>Secundilactobacillus</taxon>
    </lineage>
</organism>
<evidence type="ECO:0000256" key="2">
    <source>
        <dbReference type="ARBA" id="ARBA00039575"/>
    </source>
</evidence>
<name>A0A7X2XTK8_9LACO</name>
<dbReference type="EMBL" id="WNJO01000002">
    <property type="protein sequence ID" value="MTV81428.1"/>
    <property type="molecule type" value="Genomic_DNA"/>
</dbReference>
<proteinExistence type="inferred from homology"/>
<sequence>MAQNDVSTILTYNDEVLAKIAGKTVREVDGVLSLEGNLFNSVKDRFSDQDDPTAGVTVDVDNDEKEVKLAMDAVLEYGKSIPSVFDKITTKLCGALKDMTDLKPTEIKIHIKDVKTRDEYLKEQQRDAKGDKKKS</sequence>
<dbReference type="Pfam" id="PF03780">
    <property type="entry name" value="Asp23"/>
    <property type="match status" value="1"/>
</dbReference>
<dbReference type="RefSeq" id="WP_155430721.1">
    <property type="nucleotide sequence ID" value="NZ_WNJO01000002.1"/>
</dbReference>
<dbReference type="PANTHER" id="PTHR34297:SF3">
    <property type="entry name" value="ALKALINE SHOCK PROTEIN 23"/>
    <property type="match status" value="1"/>
</dbReference>
<reference evidence="3 4" key="1">
    <citation type="submission" date="2019-11" db="EMBL/GenBank/DDBJ databases">
        <title>Lactobacillus sp. nov. CRM56-3, isolated from fermented tea leaves.</title>
        <authorList>
            <person name="Phuengjayaem S."/>
            <person name="Tanasupawat S."/>
        </authorList>
    </citation>
    <scope>NUCLEOTIDE SEQUENCE [LARGE SCALE GENOMIC DNA]</scope>
    <source>
        <strain evidence="3 4">CRM56-3</strain>
    </source>
</reference>
<dbReference type="Proteomes" id="UP000466388">
    <property type="component" value="Unassembled WGS sequence"/>
</dbReference>